<dbReference type="AlphaFoldDB" id="F8PHN3"/>
<name>F8PHN3_SERL3</name>
<comment type="similarity">
    <text evidence="1">Belongs to the peptidase C48 family.</text>
</comment>
<sequence>MEEKIYLCGRDAGMLFDLYFLSSFTNSLRIFWRQAYLPREKDEEIAKQLPPKRAPLPAALPPPDDAEVDALLAKKGVISKIFREQVIDKDLCRLQPGQWLNDEIINFYGQMVMARSEGIKVNSTTALVQRHERKPPKSQALDVHYFSTFFWTKLKGEGYERARLAKWTKKFDLFAKDIVLIPINHNNSHWTCAAINFRRKRIEAYDSMNLHPGHVFKILRHYLDLEHRSKKKKPFDFGGWEDYSSGDTPQQENGSDCGVFTCQFLASLARGEESFRFTQQDMLYLRRRMIWEIGHAELREDV</sequence>
<protein>
    <recommendedName>
        <fullName evidence="5">Ubiquitin-like protease family profile domain-containing protein</fullName>
    </recommendedName>
</protein>
<evidence type="ECO:0000256" key="1">
    <source>
        <dbReference type="ARBA" id="ARBA00005234"/>
    </source>
</evidence>
<dbReference type="PROSITE" id="PS50600">
    <property type="entry name" value="ULP_PROTEASE"/>
    <property type="match status" value="1"/>
</dbReference>
<dbReference type="EMBL" id="GL945474">
    <property type="protein sequence ID" value="EGO05030.1"/>
    <property type="molecule type" value="Genomic_DNA"/>
</dbReference>
<dbReference type="InterPro" id="IPR038765">
    <property type="entry name" value="Papain-like_cys_pep_sf"/>
</dbReference>
<dbReference type="Pfam" id="PF02902">
    <property type="entry name" value="Peptidase_C48"/>
    <property type="match status" value="1"/>
</dbReference>
<feature type="domain" description="Ubiquitin-like protease family profile" evidence="5">
    <location>
        <begin position="84"/>
        <end position="268"/>
    </location>
</feature>
<keyword evidence="7" id="KW-1185">Reference proteome</keyword>
<evidence type="ECO:0000256" key="4">
    <source>
        <dbReference type="ARBA" id="ARBA00022807"/>
    </source>
</evidence>
<dbReference type="FunFam" id="3.40.395.10:FF:000001">
    <property type="entry name" value="Sentrin-specific protease 1"/>
    <property type="match status" value="1"/>
</dbReference>
<dbReference type="Proteomes" id="UP000008063">
    <property type="component" value="Unassembled WGS sequence"/>
</dbReference>
<proteinExistence type="inferred from homology"/>
<evidence type="ECO:0000256" key="3">
    <source>
        <dbReference type="ARBA" id="ARBA00022801"/>
    </source>
</evidence>
<dbReference type="PANTHER" id="PTHR12606:SF141">
    <property type="entry name" value="GH15225P-RELATED"/>
    <property type="match status" value="1"/>
</dbReference>
<evidence type="ECO:0000313" key="7">
    <source>
        <dbReference type="Proteomes" id="UP000008063"/>
    </source>
</evidence>
<accession>F8PHN3</accession>
<dbReference type="OrthoDB" id="1939479at2759"/>
<evidence type="ECO:0000256" key="2">
    <source>
        <dbReference type="ARBA" id="ARBA00022670"/>
    </source>
</evidence>
<dbReference type="InterPro" id="IPR003653">
    <property type="entry name" value="Peptidase_C48_C"/>
</dbReference>
<dbReference type="GO" id="GO:0080090">
    <property type="term" value="P:regulation of primary metabolic process"/>
    <property type="evidence" value="ECO:0007669"/>
    <property type="project" value="UniProtKB-ARBA"/>
</dbReference>
<organism evidence="7">
    <name type="scientific">Serpula lacrymans var. lacrymans (strain S7.3)</name>
    <name type="common">Dry rot fungus</name>
    <dbReference type="NCBI Taxonomy" id="936435"/>
    <lineage>
        <taxon>Eukaryota</taxon>
        <taxon>Fungi</taxon>
        <taxon>Dikarya</taxon>
        <taxon>Basidiomycota</taxon>
        <taxon>Agaricomycotina</taxon>
        <taxon>Agaricomycetes</taxon>
        <taxon>Agaricomycetidae</taxon>
        <taxon>Boletales</taxon>
        <taxon>Coniophorineae</taxon>
        <taxon>Serpulaceae</taxon>
        <taxon>Serpula</taxon>
    </lineage>
</organism>
<dbReference type="InParanoid" id="F8PHN3"/>
<reference evidence="7" key="1">
    <citation type="journal article" date="2011" name="Science">
        <title>The plant cell wall-decomposing machinery underlies the functional diversity of forest fungi.</title>
        <authorList>
            <person name="Eastwood D.C."/>
            <person name="Floudas D."/>
            <person name="Binder M."/>
            <person name="Majcherczyk A."/>
            <person name="Schneider P."/>
            <person name="Aerts A."/>
            <person name="Asiegbu F.O."/>
            <person name="Baker S.E."/>
            <person name="Barry K."/>
            <person name="Bendiksby M."/>
            <person name="Blumentritt M."/>
            <person name="Coutinho P.M."/>
            <person name="Cullen D."/>
            <person name="de Vries R.P."/>
            <person name="Gathman A."/>
            <person name="Goodell B."/>
            <person name="Henrissat B."/>
            <person name="Ihrmark K."/>
            <person name="Kauserud H."/>
            <person name="Kohler A."/>
            <person name="LaButti K."/>
            <person name="Lapidus A."/>
            <person name="Lavin J.L."/>
            <person name="Lee Y.-H."/>
            <person name="Lindquist E."/>
            <person name="Lilly W."/>
            <person name="Lucas S."/>
            <person name="Morin E."/>
            <person name="Murat C."/>
            <person name="Oguiza J.A."/>
            <person name="Park J."/>
            <person name="Pisabarro A.G."/>
            <person name="Riley R."/>
            <person name="Rosling A."/>
            <person name="Salamov A."/>
            <person name="Schmidt O."/>
            <person name="Schmutz J."/>
            <person name="Skrede I."/>
            <person name="Stenlid J."/>
            <person name="Wiebenga A."/>
            <person name="Xie X."/>
            <person name="Kuees U."/>
            <person name="Hibbett D.S."/>
            <person name="Hoffmeister D."/>
            <person name="Hoegberg N."/>
            <person name="Martin F."/>
            <person name="Grigoriev I.V."/>
            <person name="Watkinson S.C."/>
        </authorList>
    </citation>
    <scope>NUCLEOTIDE SEQUENCE [LARGE SCALE GENOMIC DNA]</scope>
    <source>
        <strain evidence="7">strain S7.3</strain>
    </source>
</reference>
<dbReference type="OMA" id="DRAANSQ"/>
<dbReference type="GO" id="GO:0016926">
    <property type="term" value="P:protein desumoylation"/>
    <property type="evidence" value="ECO:0007669"/>
    <property type="project" value="TreeGrafter"/>
</dbReference>
<dbReference type="GO" id="GO:0060255">
    <property type="term" value="P:regulation of macromolecule metabolic process"/>
    <property type="evidence" value="ECO:0007669"/>
    <property type="project" value="UniProtKB-ARBA"/>
</dbReference>
<dbReference type="PANTHER" id="PTHR12606">
    <property type="entry name" value="SENTRIN/SUMO-SPECIFIC PROTEASE"/>
    <property type="match status" value="1"/>
</dbReference>
<keyword evidence="3" id="KW-0378">Hydrolase</keyword>
<dbReference type="GO" id="GO:0016929">
    <property type="term" value="F:deSUMOylase activity"/>
    <property type="evidence" value="ECO:0007669"/>
    <property type="project" value="TreeGrafter"/>
</dbReference>
<keyword evidence="2" id="KW-0645">Protease</keyword>
<evidence type="ECO:0000313" key="6">
    <source>
        <dbReference type="EMBL" id="EGO05030.1"/>
    </source>
</evidence>
<gene>
    <name evidence="6" type="ORF">SERLA73DRAFT_118688</name>
</gene>
<dbReference type="STRING" id="936435.F8PHN3"/>
<keyword evidence="4" id="KW-0788">Thiol protease</keyword>
<dbReference type="Gene3D" id="3.40.395.10">
    <property type="entry name" value="Adenoviral Proteinase, Chain A"/>
    <property type="match status" value="1"/>
</dbReference>
<dbReference type="SUPFAM" id="SSF54001">
    <property type="entry name" value="Cysteine proteinases"/>
    <property type="match status" value="1"/>
</dbReference>
<dbReference type="HOGENOM" id="CLU_024324_5_0_1"/>
<dbReference type="GO" id="GO:0006508">
    <property type="term" value="P:proteolysis"/>
    <property type="evidence" value="ECO:0007669"/>
    <property type="project" value="UniProtKB-KW"/>
</dbReference>
<dbReference type="GO" id="GO:0005634">
    <property type="term" value="C:nucleus"/>
    <property type="evidence" value="ECO:0007669"/>
    <property type="project" value="TreeGrafter"/>
</dbReference>
<evidence type="ECO:0000259" key="5">
    <source>
        <dbReference type="PROSITE" id="PS50600"/>
    </source>
</evidence>